<reference evidence="6 7" key="1">
    <citation type="submission" date="2019-10" db="EMBL/GenBank/DDBJ databases">
        <title>Nocardia macrotermitis sp. nov. and Nocardia aurantia sp. nov., isolated from the gut of fungus growing-termite Macrotermes natalensis.</title>
        <authorList>
            <person name="Benndorf R."/>
            <person name="Schwitalla J."/>
            <person name="Martin K."/>
            <person name="De Beer W."/>
            <person name="Kaster A.-K."/>
            <person name="Vollmers J."/>
            <person name="Poulsen M."/>
            <person name="Beemelmanns C."/>
        </authorList>
    </citation>
    <scope>NUCLEOTIDE SEQUENCE [LARGE SCALE GENOMIC DNA]</scope>
    <source>
        <strain evidence="6 7">RB20</strain>
    </source>
</reference>
<keyword evidence="7" id="KW-1185">Reference proteome</keyword>
<gene>
    <name evidence="6" type="ORF">NRB20_56300</name>
</gene>
<keyword evidence="3" id="KW-0804">Transcription</keyword>
<evidence type="ECO:0000256" key="2">
    <source>
        <dbReference type="ARBA" id="ARBA00023125"/>
    </source>
</evidence>
<dbReference type="Pfam" id="PF00440">
    <property type="entry name" value="TetR_N"/>
    <property type="match status" value="1"/>
</dbReference>
<evidence type="ECO:0000256" key="3">
    <source>
        <dbReference type="ARBA" id="ARBA00023163"/>
    </source>
</evidence>
<proteinExistence type="predicted"/>
<evidence type="ECO:0000259" key="5">
    <source>
        <dbReference type="PROSITE" id="PS50977"/>
    </source>
</evidence>
<name>A0A7K0DB28_9NOCA</name>
<feature type="domain" description="HTH tetR-type" evidence="5">
    <location>
        <begin position="12"/>
        <end position="72"/>
    </location>
</feature>
<keyword evidence="2 4" id="KW-0238">DNA-binding</keyword>
<dbReference type="InterPro" id="IPR050109">
    <property type="entry name" value="HTH-type_TetR-like_transc_reg"/>
</dbReference>
<keyword evidence="1" id="KW-0805">Transcription regulation</keyword>
<dbReference type="GO" id="GO:0003700">
    <property type="term" value="F:DNA-binding transcription factor activity"/>
    <property type="evidence" value="ECO:0007669"/>
    <property type="project" value="TreeGrafter"/>
</dbReference>
<sequence length="214" mass="23663">MAERWTRQRRVEHTRTVLLDAAEEVFAKQGFGGTALDDIAEVAGYTRGAIYSHFGTKEELFLVVIERHLQNFLDGFADVITSFDNLHDLDVGKIAQRWRDLTIAAPDAAALGLEFSLFLLRNPDARHRLAAQREETARSLAGYITDHVQRLGGTLRMPADTLAHLLIAINNGITINGHIDGADLFEPFLQMVMANIVPGQADPDQPEDGSSICK</sequence>
<dbReference type="Proteomes" id="UP000438448">
    <property type="component" value="Unassembled WGS sequence"/>
</dbReference>
<accession>A0A7K0DB28</accession>
<protein>
    <recommendedName>
        <fullName evidence="5">HTH tetR-type domain-containing protein</fullName>
    </recommendedName>
</protein>
<dbReference type="InterPro" id="IPR009057">
    <property type="entry name" value="Homeodomain-like_sf"/>
</dbReference>
<dbReference type="RefSeq" id="WP_319945481.1">
    <property type="nucleotide sequence ID" value="NZ_WEGK01000014.1"/>
</dbReference>
<dbReference type="InterPro" id="IPR001647">
    <property type="entry name" value="HTH_TetR"/>
</dbReference>
<dbReference type="Gene3D" id="1.10.357.10">
    <property type="entry name" value="Tetracycline Repressor, domain 2"/>
    <property type="match status" value="1"/>
</dbReference>
<evidence type="ECO:0000313" key="7">
    <source>
        <dbReference type="Proteomes" id="UP000438448"/>
    </source>
</evidence>
<dbReference type="EMBL" id="WEGK01000014">
    <property type="protein sequence ID" value="MQY22512.1"/>
    <property type="molecule type" value="Genomic_DNA"/>
</dbReference>
<dbReference type="SUPFAM" id="SSF46689">
    <property type="entry name" value="Homeodomain-like"/>
    <property type="match status" value="1"/>
</dbReference>
<dbReference type="PROSITE" id="PS50977">
    <property type="entry name" value="HTH_TETR_2"/>
    <property type="match status" value="1"/>
</dbReference>
<dbReference type="GO" id="GO:0000976">
    <property type="term" value="F:transcription cis-regulatory region binding"/>
    <property type="evidence" value="ECO:0007669"/>
    <property type="project" value="TreeGrafter"/>
</dbReference>
<dbReference type="PANTHER" id="PTHR30055:SF234">
    <property type="entry name" value="HTH-TYPE TRANSCRIPTIONAL REGULATOR BETI"/>
    <property type="match status" value="1"/>
</dbReference>
<comment type="caution">
    <text evidence="6">The sequence shown here is derived from an EMBL/GenBank/DDBJ whole genome shotgun (WGS) entry which is preliminary data.</text>
</comment>
<evidence type="ECO:0000256" key="1">
    <source>
        <dbReference type="ARBA" id="ARBA00023015"/>
    </source>
</evidence>
<dbReference type="PANTHER" id="PTHR30055">
    <property type="entry name" value="HTH-TYPE TRANSCRIPTIONAL REGULATOR RUTR"/>
    <property type="match status" value="1"/>
</dbReference>
<dbReference type="AlphaFoldDB" id="A0A7K0DB28"/>
<dbReference type="PRINTS" id="PR00455">
    <property type="entry name" value="HTHTETR"/>
</dbReference>
<evidence type="ECO:0000313" key="6">
    <source>
        <dbReference type="EMBL" id="MQY22512.1"/>
    </source>
</evidence>
<evidence type="ECO:0000256" key="4">
    <source>
        <dbReference type="PROSITE-ProRule" id="PRU00335"/>
    </source>
</evidence>
<feature type="DNA-binding region" description="H-T-H motif" evidence="4">
    <location>
        <begin position="35"/>
        <end position="54"/>
    </location>
</feature>
<organism evidence="6 7">
    <name type="scientific">Nocardia macrotermitis</name>
    <dbReference type="NCBI Taxonomy" id="2585198"/>
    <lineage>
        <taxon>Bacteria</taxon>
        <taxon>Bacillati</taxon>
        <taxon>Actinomycetota</taxon>
        <taxon>Actinomycetes</taxon>
        <taxon>Mycobacteriales</taxon>
        <taxon>Nocardiaceae</taxon>
        <taxon>Nocardia</taxon>
    </lineage>
</organism>